<dbReference type="RefSeq" id="WP_039206114.1">
    <property type="nucleotide sequence ID" value="NZ_JSCE01000046.1"/>
</dbReference>
<name>A0A0B2JWX7_9FIRM</name>
<proteinExistence type="predicted"/>
<sequence length="138" mass="15589">MISTKGRYAVRFMIDMAQQPDDKPVTLDDVAQRQEVSKKYMERVVKMLVSAGLVKGTSGKGGGYRLLRKPEEYNVLEILQVTEGRLTSVACLQEGAEECPREAKCLTLPMWKLFDEMVKDFFTNITIADLIKGHDQNS</sequence>
<dbReference type="SUPFAM" id="SSF46785">
    <property type="entry name" value="Winged helix' DNA-binding domain"/>
    <property type="match status" value="1"/>
</dbReference>
<dbReference type="EMBL" id="JSCE01000046">
    <property type="protein sequence ID" value="KHM52805.1"/>
    <property type="molecule type" value="Genomic_DNA"/>
</dbReference>
<dbReference type="GO" id="GO:0005829">
    <property type="term" value="C:cytosol"/>
    <property type="evidence" value="ECO:0007669"/>
    <property type="project" value="TreeGrafter"/>
</dbReference>
<dbReference type="AlphaFoldDB" id="A0A0B2JWX7"/>
<organism evidence="2 3">
    <name type="scientific">Anaerovibrio lipolyticus</name>
    <dbReference type="NCBI Taxonomy" id="82374"/>
    <lineage>
        <taxon>Bacteria</taxon>
        <taxon>Bacillati</taxon>
        <taxon>Bacillota</taxon>
        <taxon>Negativicutes</taxon>
        <taxon>Selenomonadales</taxon>
        <taxon>Selenomonadaceae</taxon>
        <taxon>Anaerovibrio</taxon>
    </lineage>
</organism>
<reference evidence="2 3" key="1">
    <citation type="journal article" date="2013" name="PLoS ONE">
        <title>Identification and characterization of three novel lipases belonging to families II and V from Anaerovibrio lipolyticus 5ST.</title>
        <authorList>
            <person name="Prive F."/>
            <person name="Kaderbhai N.N."/>
            <person name="Girdwood S."/>
            <person name="Worgan H.J."/>
            <person name="Pinloche E."/>
            <person name="Scollan N.D."/>
            <person name="Huws S.A."/>
            <person name="Newbold C.J."/>
        </authorList>
    </citation>
    <scope>NUCLEOTIDE SEQUENCE [LARGE SCALE GENOMIC DNA]</scope>
    <source>
        <strain evidence="2 3">5S</strain>
    </source>
</reference>
<dbReference type="PANTHER" id="PTHR33221:SF5">
    <property type="entry name" value="HTH-TYPE TRANSCRIPTIONAL REGULATOR ISCR"/>
    <property type="match status" value="1"/>
</dbReference>
<dbReference type="Gene3D" id="1.10.10.10">
    <property type="entry name" value="Winged helix-like DNA-binding domain superfamily/Winged helix DNA-binding domain"/>
    <property type="match status" value="1"/>
</dbReference>
<dbReference type="InterPro" id="IPR036390">
    <property type="entry name" value="WH_DNA-bd_sf"/>
</dbReference>
<evidence type="ECO:0000313" key="2">
    <source>
        <dbReference type="EMBL" id="KHM52805.1"/>
    </source>
</evidence>
<dbReference type="Proteomes" id="UP000030993">
    <property type="component" value="Unassembled WGS sequence"/>
</dbReference>
<accession>A0A0B2JWX7</accession>
<dbReference type="GO" id="GO:0003677">
    <property type="term" value="F:DNA binding"/>
    <property type="evidence" value="ECO:0007669"/>
    <property type="project" value="UniProtKB-KW"/>
</dbReference>
<gene>
    <name evidence="2" type="ORF">NZ47_02435</name>
</gene>
<dbReference type="PANTHER" id="PTHR33221">
    <property type="entry name" value="WINGED HELIX-TURN-HELIX TRANSCRIPTIONAL REGULATOR, RRF2 FAMILY"/>
    <property type="match status" value="1"/>
</dbReference>
<dbReference type="InterPro" id="IPR036388">
    <property type="entry name" value="WH-like_DNA-bd_sf"/>
</dbReference>
<dbReference type="Pfam" id="PF02082">
    <property type="entry name" value="Rrf2"/>
    <property type="match status" value="1"/>
</dbReference>
<dbReference type="eggNOG" id="COG1959">
    <property type="taxonomic scope" value="Bacteria"/>
</dbReference>
<evidence type="ECO:0000256" key="1">
    <source>
        <dbReference type="ARBA" id="ARBA00023125"/>
    </source>
</evidence>
<dbReference type="STRING" id="82374.NZ47_02435"/>
<keyword evidence="3" id="KW-1185">Reference proteome</keyword>
<protein>
    <submittedName>
        <fullName evidence="2">Rrf2 family transcriptional regulator</fullName>
    </submittedName>
</protein>
<dbReference type="GO" id="GO:0003700">
    <property type="term" value="F:DNA-binding transcription factor activity"/>
    <property type="evidence" value="ECO:0007669"/>
    <property type="project" value="TreeGrafter"/>
</dbReference>
<evidence type="ECO:0000313" key="3">
    <source>
        <dbReference type="Proteomes" id="UP000030993"/>
    </source>
</evidence>
<comment type="caution">
    <text evidence="2">The sequence shown here is derived from an EMBL/GenBank/DDBJ whole genome shotgun (WGS) entry which is preliminary data.</text>
</comment>
<dbReference type="InterPro" id="IPR000944">
    <property type="entry name" value="Tscrpt_reg_Rrf2"/>
</dbReference>
<dbReference type="NCBIfam" id="TIGR00738">
    <property type="entry name" value="rrf2_super"/>
    <property type="match status" value="1"/>
</dbReference>
<dbReference type="PROSITE" id="PS51197">
    <property type="entry name" value="HTH_RRF2_2"/>
    <property type="match status" value="1"/>
</dbReference>
<keyword evidence="1" id="KW-0238">DNA-binding</keyword>